<dbReference type="SMART" id="SM00490">
    <property type="entry name" value="HELICc"/>
    <property type="match status" value="1"/>
</dbReference>
<dbReference type="SMART" id="SM01178">
    <property type="entry name" value="DUF4217"/>
    <property type="match status" value="1"/>
</dbReference>
<comment type="domain">
    <text evidence="7">The Q motif is unique to and characteristic of the DEAD box family of RNA helicases and controls ATP binding and hydrolysis.</text>
</comment>
<dbReference type="EMBL" id="FN653589">
    <property type="protein sequence ID" value="CBY15643.1"/>
    <property type="molecule type" value="Genomic_DNA"/>
</dbReference>
<dbReference type="Proteomes" id="UP000001307">
    <property type="component" value="Unassembled WGS sequence"/>
</dbReference>
<comment type="function">
    <text evidence="7">RNA helicase.</text>
</comment>
<evidence type="ECO:0000259" key="11">
    <source>
        <dbReference type="PROSITE" id="PS51194"/>
    </source>
</evidence>
<feature type="compositionally biased region" description="Acidic residues" evidence="9">
    <location>
        <begin position="1"/>
        <end position="10"/>
    </location>
</feature>
<evidence type="ECO:0000256" key="1">
    <source>
        <dbReference type="ARBA" id="ARBA00022741"/>
    </source>
</evidence>
<protein>
    <recommendedName>
        <fullName evidence="7">ATP-dependent RNA helicase</fullName>
        <ecNumber evidence="7">3.6.4.13</ecNumber>
    </recommendedName>
</protein>
<dbReference type="InterPro" id="IPR001650">
    <property type="entry name" value="Helicase_C-like"/>
</dbReference>
<dbReference type="InParanoid" id="E4Y196"/>
<dbReference type="GO" id="GO:0016887">
    <property type="term" value="F:ATP hydrolysis activity"/>
    <property type="evidence" value="ECO:0007669"/>
    <property type="project" value="RHEA"/>
</dbReference>
<comment type="catalytic activity">
    <reaction evidence="7">
        <text>ATP + H2O = ADP + phosphate + H(+)</text>
        <dbReference type="Rhea" id="RHEA:13065"/>
        <dbReference type="ChEBI" id="CHEBI:15377"/>
        <dbReference type="ChEBI" id="CHEBI:15378"/>
        <dbReference type="ChEBI" id="CHEBI:30616"/>
        <dbReference type="ChEBI" id="CHEBI:43474"/>
        <dbReference type="ChEBI" id="CHEBI:456216"/>
        <dbReference type="EC" id="3.6.4.13"/>
    </reaction>
</comment>
<evidence type="ECO:0000256" key="4">
    <source>
        <dbReference type="ARBA" id="ARBA00022840"/>
    </source>
</evidence>
<evidence type="ECO:0000256" key="6">
    <source>
        <dbReference type="RuleBase" id="RU000492"/>
    </source>
</evidence>
<dbReference type="InterPro" id="IPR000629">
    <property type="entry name" value="RNA-helicase_DEAD-box_CS"/>
</dbReference>
<evidence type="ECO:0000256" key="9">
    <source>
        <dbReference type="SAM" id="MobiDB-lite"/>
    </source>
</evidence>
<feature type="domain" description="Helicase ATP-binding" evidence="10">
    <location>
        <begin position="205"/>
        <end position="389"/>
    </location>
</feature>
<dbReference type="OrthoDB" id="422663at2759"/>
<evidence type="ECO:0000313" key="12">
    <source>
        <dbReference type="EMBL" id="CBY15643.1"/>
    </source>
</evidence>
<evidence type="ECO:0000256" key="2">
    <source>
        <dbReference type="ARBA" id="ARBA00022801"/>
    </source>
</evidence>
<dbReference type="SUPFAM" id="SSF52540">
    <property type="entry name" value="P-loop containing nucleoside triphosphate hydrolases"/>
    <property type="match status" value="1"/>
</dbReference>
<dbReference type="InterPro" id="IPR025313">
    <property type="entry name" value="SPB4-like_CTE"/>
</dbReference>
<dbReference type="Pfam" id="PF13959">
    <property type="entry name" value="CTE_SPB4"/>
    <property type="match status" value="1"/>
</dbReference>
<feature type="compositionally biased region" description="Polar residues" evidence="9">
    <location>
        <begin position="63"/>
        <end position="95"/>
    </location>
</feature>
<keyword evidence="1 6" id="KW-0547">Nucleotide-binding</keyword>
<dbReference type="SMART" id="SM00487">
    <property type="entry name" value="DEXDc"/>
    <property type="match status" value="1"/>
</dbReference>
<dbReference type="FunCoup" id="E4Y196">
    <property type="interactions" value="152"/>
</dbReference>
<dbReference type="PANTHER" id="PTHR24031">
    <property type="entry name" value="RNA HELICASE"/>
    <property type="match status" value="1"/>
</dbReference>
<dbReference type="PROSITE" id="PS00039">
    <property type="entry name" value="DEAD_ATP_HELICASE"/>
    <property type="match status" value="1"/>
</dbReference>
<dbReference type="CDD" id="cd18787">
    <property type="entry name" value="SF2_C_DEAD"/>
    <property type="match status" value="1"/>
</dbReference>
<dbReference type="Gene3D" id="3.40.50.300">
    <property type="entry name" value="P-loop containing nucleotide triphosphate hydrolases"/>
    <property type="match status" value="2"/>
</dbReference>
<dbReference type="EC" id="3.6.4.13" evidence="7"/>
<dbReference type="Pfam" id="PF00271">
    <property type="entry name" value="Helicase_C"/>
    <property type="match status" value="1"/>
</dbReference>
<keyword evidence="8" id="KW-0175">Coiled coil</keyword>
<evidence type="ECO:0000313" key="13">
    <source>
        <dbReference type="Proteomes" id="UP000001307"/>
    </source>
</evidence>
<gene>
    <name evidence="12" type="ORF">GSOID_T00013944001</name>
</gene>
<comment type="similarity">
    <text evidence="6">Belongs to the DEAD box helicase family.</text>
</comment>
<dbReference type="AlphaFoldDB" id="E4Y196"/>
<dbReference type="InterPro" id="IPR027417">
    <property type="entry name" value="P-loop_NTPase"/>
</dbReference>
<evidence type="ECO:0000256" key="7">
    <source>
        <dbReference type="RuleBase" id="RU365068"/>
    </source>
</evidence>
<dbReference type="InterPro" id="IPR011545">
    <property type="entry name" value="DEAD/DEAH_box_helicase_dom"/>
</dbReference>
<name>E4Y196_OIKDI</name>
<sequence length="705" mass="79913">MIDLNLDFDDEVKLPSQSRKNSQQKNKNRKELMLAKRKKQKAQYERKKAKASQLLEKHGMLNKSAQNNKSPFNAKQNMSKPQSSGSNPESYQNKSNLKRKTDGKPENNSSEARFKKKKLLEGDKDQNYVRKFDGNKFSDMQSFTKHLFDENAEEIELPAQRTVHREDLFNNVVGFESLKIHPHLVGNLTTIFKLESPTLVQQKSVPQILEGSDTLIRSQTGSGKTLAYMLPIFDKLMKTENLDRKSGVLAVIIVPTRELVGQTYKAAVQLTRACTKIVACELTGGQNRNSEKARLRKGSHILISTPGRLIDHLEKTGCLKKMPALQMLILDEADRMLEMGYMDKIKHVMMLLNERKLEETKLQNILLSATLSENVESLAGLALSDPKRIVLDENTEGNEKFAIPNTLKMRVVVIPPKLRLICLASAILEKKKTLVFVNTMAEVNFLFEIFSKLGYPRKMKMQTHRLHGNMEQKERVENMNAFLKAEKAVLIATDVASRGLDLPNVETIVQFSPPGSAREYVQRVGRTARKGDAGQSLLFLLPSEVGFLSAVAAVGAGQWDQSDVEDVLKVVFHNKRNSEQQMREEAAAFQNEIEEYITQNDSLRELAIEGYCSFIRSYAAYPSELKPIFHIKKLHLGHIAKSFGIRDKPTDFLTGRDDLRWAQKREDAGAVIDQATKDKAKERKEKRKKIVETKMKDLILSEFAA</sequence>
<evidence type="ECO:0000259" key="10">
    <source>
        <dbReference type="PROSITE" id="PS51192"/>
    </source>
</evidence>
<reference evidence="12" key="1">
    <citation type="journal article" date="2010" name="Science">
        <title>Plasticity of animal genome architecture unmasked by rapid evolution of a pelagic tunicate.</title>
        <authorList>
            <person name="Denoeud F."/>
            <person name="Henriet S."/>
            <person name="Mungpakdee S."/>
            <person name="Aury J.M."/>
            <person name="Da Silva C."/>
            <person name="Brinkmann H."/>
            <person name="Mikhaleva J."/>
            <person name="Olsen L.C."/>
            <person name="Jubin C."/>
            <person name="Canestro C."/>
            <person name="Bouquet J.M."/>
            <person name="Danks G."/>
            <person name="Poulain J."/>
            <person name="Campsteijn C."/>
            <person name="Adamski M."/>
            <person name="Cross I."/>
            <person name="Yadetie F."/>
            <person name="Muffato M."/>
            <person name="Louis A."/>
            <person name="Butcher S."/>
            <person name="Tsagkogeorga G."/>
            <person name="Konrad A."/>
            <person name="Singh S."/>
            <person name="Jensen M.F."/>
            <person name="Cong E.H."/>
            <person name="Eikeseth-Otteraa H."/>
            <person name="Noel B."/>
            <person name="Anthouard V."/>
            <person name="Porcel B.M."/>
            <person name="Kachouri-Lafond R."/>
            <person name="Nishino A."/>
            <person name="Ugolini M."/>
            <person name="Chourrout P."/>
            <person name="Nishida H."/>
            <person name="Aasland R."/>
            <person name="Huzurbazar S."/>
            <person name="Westhof E."/>
            <person name="Delsuc F."/>
            <person name="Lehrach H."/>
            <person name="Reinhardt R."/>
            <person name="Weissenbach J."/>
            <person name="Roy S.W."/>
            <person name="Artiguenave F."/>
            <person name="Postlethwait J.H."/>
            <person name="Manak J.R."/>
            <person name="Thompson E.M."/>
            <person name="Jaillon O."/>
            <person name="Du Pasquier L."/>
            <person name="Boudinot P."/>
            <person name="Liberles D.A."/>
            <person name="Volff J.N."/>
            <person name="Philippe H."/>
            <person name="Lenhard B."/>
            <person name="Roest Crollius H."/>
            <person name="Wincker P."/>
            <person name="Chourrout D."/>
        </authorList>
    </citation>
    <scope>NUCLEOTIDE SEQUENCE [LARGE SCALE GENOMIC DNA]</scope>
</reference>
<evidence type="ECO:0000256" key="8">
    <source>
        <dbReference type="SAM" id="Coils"/>
    </source>
</evidence>
<dbReference type="PROSITE" id="PS51194">
    <property type="entry name" value="HELICASE_CTER"/>
    <property type="match status" value="1"/>
</dbReference>
<keyword evidence="5 7" id="KW-0694">RNA-binding</keyword>
<feature type="compositionally biased region" description="Low complexity" evidence="9">
    <location>
        <begin position="16"/>
        <end position="25"/>
    </location>
</feature>
<dbReference type="PROSITE" id="PS51192">
    <property type="entry name" value="HELICASE_ATP_BIND_1"/>
    <property type="match status" value="1"/>
</dbReference>
<proteinExistence type="inferred from homology"/>
<keyword evidence="4 6" id="KW-0067">ATP-binding</keyword>
<dbReference type="InterPro" id="IPR014001">
    <property type="entry name" value="Helicase_ATP-bd"/>
</dbReference>
<feature type="region of interest" description="Disordered" evidence="9">
    <location>
        <begin position="1"/>
        <end position="119"/>
    </location>
</feature>
<keyword evidence="13" id="KW-1185">Reference proteome</keyword>
<feature type="coiled-coil region" evidence="8">
    <location>
        <begin position="579"/>
        <end position="606"/>
    </location>
</feature>
<dbReference type="Pfam" id="PF00270">
    <property type="entry name" value="DEAD"/>
    <property type="match status" value="1"/>
</dbReference>
<evidence type="ECO:0000256" key="5">
    <source>
        <dbReference type="ARBA" id="ARBA00022884"/>
    </source>
</evidence>
<keyword evidence="3 6" id="KW-0347">Helicase</keyword>
<evidence type="ECO:0000256" key="3">
    <source>
        <dbReference type="ARBA" id="ARBA00022806"/>
    </source>
</evidence>
<organism evidence="12">
    <name type="scientific">Oikopleura dioica</name>
    <name type="common">Tunicate</name>
    <dbReference type="NCBI Taxonomy" id="34765"/>
    <lineage>
        <taxon>Eukaryota</taxon>
        <taxon>Metazoa</taxon>
        <taxon>Chordata</taxon>
        <taxon>Tunicata</taxon>
        <taxon>Appendicularia</taxon>
        <taxon>Copelata</taxon>
        <taxon>Oikopleuridae</taxon>
        <taxon>Oikopleura</taxon>
    </lineage>
</organism>
<dbReference type="GO" id="GO:0003724">
    <property type="term" value="F:RNA helicase activity"/>
    <property type="evidence" value="ECO:0007669"/>
    <property type="project" value="UniProtKB-EC"/>
</dbReference>
<accession>E4Y196</accession>
<keyword evidence="2 6" id="KW-0378">Hydrolase</keyword>
<dbReference type="GO" id="GO:0005524">
    <property type="term" value="F:ATP binding"/>
    <property type="evidence" value="ECO:0007669"/>
    <property type="project" value="UniProtKB-UniRule"/>
</dbReference>
<dbReference type="GO" id="GO:0003723">
    <property type="term" value="F:RNA binding"/>
    <property type="evidence" value="ECO:0007669"/>
    <property type="project" value="UniProtKB-UniRule"/>
</dbReference>
<feature type="domain" description="Helicase C-terminal" evidence="11">
    <location>
        <begin position="419"/>
        <end position="597"/>
    </location>
</feature>